<dbReference type="Pfam" id="PF05534">
    <property type="entry name" value="HicB"/>
    <property type="match status" value="1"/>
</dbReference>
<reference evidence="2" key="1">
    <citation type="submission" date="2018-02" db="EMBL/GenBank/DDBJ databases">
        <title>Draft genome sequencing of Rhodococcus opacus KU647198.</title>
        <authorList>
            <person name="Zheng B.-X."/>
        </authorList>
    </citation>
    <scope>NUCLEOTIDE SEQUENCE [LARGE SCALE GENOMIC DNA]</scope>
    <source>
        <strain evidence="2">04-OD7</strain>
    </source>
</reference>
<dbReference type="RefSeq" id="WP_105423840.1">
    <property type="nucleotide sequence ID" value="NZ_PUIO01000103.1"/>
</dbReference>
<name>A0A2S8IF85_RHOOP</name>
<proteinExistence type="predicted"/>
<organism evidence="1 2">
    <name type="scientific">Rhodococcus opacus</name>
    <name type="common">Nocardia opaca</name>
    <dbReference type="NCBI Taxonomy" id="37919"/>
    <lineage>
        <taxon>Bacteria</taxon>
        <taxon>Bacillati</taxon>
        <taxon>Actinomycetota</taxon>
        <taxon>Actinomycetes</taxon>
        <taxon>Mycobacteriales</taxon>
        <taxon>Nocardiaceae</taxon>
        <taxon>Rhodococcus</taxon>
    </lineage>
</organism>
<evidence type="ECO:0000313" key="1">
    <source>
        <dbReference type="EMBL" id="PQP13062.1"/>
    </source>
</evidence>
<dbReference type="InterPro" id="IPR035069">
    <property type="entry name" value="TTHA1013/TTHA0281-like"/>
</dbReference>
<sequence>MADASHYTYRVTWSEPDSEFVGTVAEFPSLSWLAETQNEALDGIITIVRDVLEYMASTGEKPPVPIADRSYSGTFTVRTSPRVHRTLAVEAEEQGVSLNLLVNQKLSVPATDRVTPDVKAG</sequence>
<protein>
    <submittedName>
        <fullName evidence="1">Toxin-antitoxin system HicB family antitoxin</fullName>
    </submittedName>
</protein>
<dbReference type="EMBL" id="PUIO01000103">
    <property type="protein sequence ID" value="PQP13062.1"/>
    <property type="molecule type" value="Genomic_DNA"/>
</dbReference>
<dbReference type="AlphaFoldDB" id="A0A2S8IF85"/>
<gene>
    <name evidence="1" type="ORF">C5613_42520</name>
</gene>
<dbReference type="InterPro" id="IPR008651">
    <property type="entry name" value="Uncharacterised_HicB"/>
</dbReference>
<dbReference type="Proteomes" id="UP000239290">
    <property type="component" value="Unassembled WGS sequence"/>
</dbReference>
<accession>A0A2S8IF85</accession>
<dbReference type="SUPFAM" id="SSF143100">
    <property type="entry name" value="TTHA1013/TTHA0281-like"/>
    <property type="match status" value="1"/>
</dbReference>
<evidence type="ECO:0000313" key="2">
    <source>
        <dbReference type="Proteomes" id="UP000239290"/>
    </source>
</evidence>
<comment type="caution">
    <text evidence="1">The sequence shown here is derived from an EMBL/GenBank/DDBJ whole genome shotgun (WGS) entry which is preliminary data.</text>
</comment>